<evidence type="ECO:0008006" key="8">
    <source>
        <dbReference type="Google" id="ProtNLM"/>
    </source>
</evidence>
<comment type="subcellular location">
    <subcellularLocation>
        <location evidence="1">Secreted</location>
    </subcellularLocation>
</comment>
<keyword evidence="2" id="KW-0964">Secreted</keyword>
<feature type="binding site" evidence="3">
    <location>
        <position position="20"/>
    </location>
    <ligand>
        <name>Zn(2+)</name>
        <dbReference type="ChEBI" id="CHEBI:29105"/>
        <note>ligand shared with metalloproteinase partner</note>
    </ligand>
</feature>
<sequence length="160" mass="18237">MKTLLLLALLGGCCTLGHACSCIPIISADDYCRIFDLIFLGTAFTEYKQRERPIDPKDPWSVLDINAAWVYTFQVDKILWAKESLKAPKTVTIRTKVQDSMCGFQFALDKYFIVFARLYDGAYTASACDTNVPWEHVDKGQKQFYSSLIPKHCARYSEKN</sequence>
<comment type="caution">
    <text evidence="6">The sequence shown here is derived from an EMBL/GenBank/DDBJ whole genome shotgun (WGS) entry which is preliminary data.</text>
</comment>
<dbReference type="AlphaFoldDB" id="A0A2T7PNI4"/>
<dbReference type="GO" id="GO:0005615">
    <property type="term" value="C:extracellular space"/>
    <property type="evidence" value="ECO:0007669"/>
    <property type="project" value="TreeGrafter"/>
</dbReference>
<evidence type="ECO:0000256" key="3">
    <source>
        <dbReference type="PIRSR" id="PIRSR601820-1"/>
    </source>
</evidence>
<reference evidence="6 7" key="1">
    <citation type="submission" date="2018-04" db="EMBL/GenBank/DDBJ databases">
        <title>The genome of golden apple snail Pomacea canaliculata provides insight into stress tolerance and invasive adaptation.</title>
        <authorList>
            <person name="Liu C."/>
            <person name="Liu B."/>
            <person name="Ren Y."/>
            <person name="Zhang Y."/>
            <person name="Wang H."/>
            <person name="Li S."/>
            <person name="Jiang F."/>
            <person name="Yin L."/>
            <person name="Zhang G."/>
            <person name="Qian W."/>
            <person name="Fan W."/>
        </authorList>
    </citation>
    <scope>NUCLEOTIDE SEQUENCE [LARGE SCALE GENOMIC DNA]</scope>
    <source>
        <strain evidence="6">SZHN2017</strain>
        <tissue evidence="6">Muscle</tissue>
    </source>
</reference>
<dbReference type="InterPro" id="IPR008993">
    <property type="entry name" value="TIMP-like_OB-fold"/>
</dbReference>
<evidence type="ECO:0000256" key="2">
    <source>
        <dbReference type="ARBA" id="ARBA00022525"/>
    </source>
</evidence>
<dbReference type="Gene3D" id="2.40.50.120">
    <property type="match status" value="1"/>
</dbReference>
<dbReference type="Proteomes" id="UP000245119">
    <property type="component" value="Linkage Group LG3"/>
</dbReference>
<organism evidence="6 7">
    <name type="scientific">Pomacea canaliculata</name>
    <name type="common">Golden apple snail</name>
    <dbReference type="NCBI Taxonomy" id="400727"/>
    <lineage>
        <taxon>Eukaryota</taxon>
        <taxon>Metazoa</taxon>
        <taxon>Spiralia</taxon>
        <taxon>Lophotrochozoa</taxon>
        <taxon>Mollusca</taxon>
        <taxon>Gastropoda</taxon>
        <taxon>Caenogastropoda</taxon>
        <taxon>Architaenioglossa</taxon>
        <taxon>Ampullarioidea</taxon>
        <taxon>Ampullariidae</taxon>
        <taxon>Pomacea</taxon>
    </lineage>
</organism>
<dbReference type="Pfam" id="PF00965">
    <property type="entry name" value="TIMP"/>
    <property type="match status" value="1"/>
</dbReference>
<dbReference type="EMBL" id="PZQS01000003">
    <property type="protein sequence ID" value="PVD34994.1"/>
    <property type="molecule type" value="Genomic_DNA"/>
</dbReference>
<evidence type="ECO:0000313" key="7">
    <source>
        <dbReference type="Proteomes" id="UP000245119"/>
    </source>
</evidence>
<dbReference type="PANTHER" id="PTHR11844:SF25">
    <property type="entry name" value="NTR DOMAIN-CONTAINING PROTEIN"/>
    <property type="match status" value="1"/>
</dbReference>
<evidence type="ECO:0000313" key="6">
    <source>
        <dbReference type="EMBL" id="PVD34994.1"/>
    </source>
</evidence>
<gene>
    <name evidence="6" type="ORF">C0Q70_06275</name>
</gene>
<keyword evidence="7" id="KW-1185">Reference proteome</keyword>
<keyword evidence="5" id="KW-0732">Signal</keyword>
<keyword evidence="3" id="KW-0479">Metal-binding</keyword>
<evidence type="ECO:0000256" key="1">
    <source>
        <dbReference type="ARBA" id="ARBA00004613"/>
    </source>
</evidence>
<feature type="chain" id="PRO_5015450787" description="NTR domain-containing protein" evidence="5">
    <location>
        <begin position="20"/>
        <end position="160"/>
    </location>
</feature>
<protein>
    <recommendedName>
        <fullName evidence="8">NTR domain-containing protein</fullName>
    </recommendedName>
</protein>
<dbReference type="PANTHER" id="PTHR11844">
    <property type="entry name" value="METALLOPROTEASE INHIBITOR"/>
    <property type="match status" value="1"/>
</dbReference>
<feature type="disulfide bond" evidence="4">
    <location>
        <begin position="20"/>
        <end position="102"/>
    </location>
</feature>
<dbReference type="GO" id="GO:0031012">
    <property type="term" value="C:extracellular matrix"/>
    <property type="evidence" value="ECO:0007669"/>
    <property type="project" value="TreeGrafter"/>
</dbReference>
<dbReference type="SUPFAM" id="SSF50242">
    <property type="entry name" value="TIMP-like"/>
    <property type="match status" value="1"/>
</dbReference>
<feature type="disulfide bond" evidence="4">
    <location>
        <begin position="22"/>
        <end position="128"/>
    </location>
</feature>
<keyword evidence="4" id="KW-1015">Disulfide bond</keyword>
<feature type="signal peptide" evidence="5">
    <location>
        <begin position="1"/>
        <end position="19"/>
    </location>
</feature>
<accession>A0A2T7PNI4</accession>
<dbReference type="InterPro" id="IPR001820">
    <property type="entry name" value="TIMP"/>
</dbReference>
<name>A0A2T7PNI4_POMCA</name>
<evidence type="ECO:0000256" key="4">
    <source>
        <dbReference type="PIRSR" id="PIRSR601820-3"/>
    </source>
</evidence>
<dbReference type="GO" id="GO:0008191">
    <property type="term" value="F:metalloendopeptidase inhibitor activity"/>
    <property type="evidence" value="ECO:0007669"/>
    <property type="project" value="InterPro"/>
</dbReference>
<evidence type="ECO:0000256" key="5">
    <source>
        <dbReference type="SAM" id="SignalP"/>
    </source>
</evidence>
<dbReference type="GO" id="GO:0002020">
    <property type="term" value="F:protease binding"/>
    <property type="evidence" value="ECO:0007669"/>
    <property type="project" value="TreeGrafter"/>
</dbReference>
<dbReference type="GO" id="GO:0046872">
    <property type="term" value="F:metal ion binding"/>
    <property type="evidence" value="ECO:0007669"/>
    <property type="project" value="UniProtKB-KW"/>
</dbReference>
<keyword evidence="3" id="KW-0862">Zinc</keyword>
<proteinExistence type="predicted"/>
<dbReference type="GO" id="GO:0051045">
    <property type="term" value="P:negative regulation of membrane protein ectodomain proteolysis"/>
    <property type="evidence" value="ECO:0007669"/>
    <property type="project" value="TreeGrafter"/>
</dbReference>